<evidence type="ECO:0000256" key="1">
    <source>
        <dbReference type="ARBA" id="ARBA00004141"/>
    </source>
</evidence>
<evidence type="ECO:0000256" key="6">
    <source>
        <dbReference type="SAM" id="Phobius"/>
    </source>
</evidence>
<keyword evidence="3 6" id="KW-1133">Transmembrane helix</keyword>
<organism evidence="7">
    <name type="scientific">marine metagenome</name>
    <dbReference type="NCBI Taxonomy" id="408172"/>
    <lineage>
        <taxon>unclassified sequences</taxon>
        <taxon>metagenomes</taxon>
        <taxon>ecological metagenomes</taxon>
    </lineage>
</organism>
<keyword evidence="4 6" id="KW-0472">Membrane</keyword>
<feature type="region of interest" description="Disordered" evidence="5">
    <location>
        <begin position="1"/>
        <end position="23"/>
    </location>
</feature>
<gene>
    <name evidence="7" type="ORF">METZ01_LOCUS107940</name>
</gene>
<dbReference type="GO" id="GO:0009977">
    <property type="term" value="F:proton motive force dependent protein transmembrane transporter activity"/>
    <property type="evidence" value="ECO:0007669"/>
    <property type="project" value="TreeGrafter"/>
</dbReference>
<dbReference type="PROSITE" id="PS01218">
    <property type="entry name" value="TATC"/>
    <property type="match status" value="1"/>
</dbReference>
<name>A0A381WRD6_9ZZZZ</name>
<reference evidence="7" key="1">
    <citation type="submission" date="2018-05" db="EMBL/GenBank/DDBJ databases">
        <authorList>
            <person name="Lanie J.A."/>
            <person name="Ng W.-L."/>
            <person name="Kazmierczak K.M."/>
            <person name="Andrzejewski T.M."/>
            <person name="Davidsen T.M."/>
            <person name="Wayne K.J."/>
            <person name="Tettelin H."/>
            <person name="Glass J.I."/>
            <person name="Rusch D."/>
            <person name="Podicherti R."/>
            <person name="Tsui H.-C.T."/>
            <person name="Winkler M.E."/>
        </authorList>
    </citation>
    <scope>NUCLEOTIDE SEQUENCE</scope>
</reference>
<dbReference type="InterPro" id="IPR002033">
    <property type="entry name" value="TatC"/>
</dbReference>
<sequence>VSQDQTEPAPGPVDEEPTEDDVESNKMPLIEHLIELRNRLLWSIGALVVGFVLCYLVAEEMYRFLVQPLADLMEGQPGRRMIYTALHEAFFTQLKVAFFGSVCLTFPIVAGQLWIFVAPGLYKQERRAFLPFLLATPVLFVMGAALVYYLIFPLAWQFFISFETPASAGTLAIVMEPKVNEYLSLVMKLIFAFGLSFQLPVVLMLMARAGMVTSKGLAEKRKYAVVLTFATAALLTPPDVISQIGLGVPILLLYEISILGTKLVEKKRAEREADDEST</sequence>
<feature type="transmembrane region" description="Helical" evidence="6">
    <location>
        <begin position="40"/>
        <end position="58"/>
    </location>
</feature>
<dbReference type="InterPro" id="IPR019820">
    <property type="entry name" value="Sec-indep_translocase_CS"/>
</dbReference>
<dbReference type="GO" id="GO:0065002">
    <property type="term" value="P:intracellular protein transmembrane transport"/>
    <property type="evidence" value="ECO:0007669"/>
    <property type="project" value="TreeGrafter"/>
</dbReference>
<comment type="subcellular location">
    <subcellularLocation>
        <location evidence="1">Membrane</location>
        <topology evidence="1">Multi-pass membrane protein</topology>
    </subcellularLocation>
</comment>
<evidence type="ECO:0000256" key="5">
    <source>
        <dbReference type="SAM" id="MobiDB-lite"/>
    </source>
</evidence>
<dbReference type="HAMAP" id="MF_00902">
    <property type="entry name" value="TatC"/>
    <property type="match status" value="1"/>
</dbReference>
<dbReference type="NCBIfam" id="TIGR00945">
    <property type="entry name" value="tatC"/>
    <property type="match status" value="1"/>
</dbReference>
<feature type="compositionally biased region" description="Acidic residues" evidence="5">
    <location>
        <begin position="13"/>
        <end position="22"/>
    </location>
</feature>
<accession>A0A381WRD6</accession>
<evidence type="ECO:0000256" key="4">
    <source>
        <dbReference type="ARBA" id="ARBA00023136"/>
    </source>
</evidence>
<dbReference type="GO" id="GO:0043953">
    <property type="term" value="P:protein transport by the Tat complex"/>
    <property type="evidence" value="ECO:0007669"/>
    <property type="project" value="TreeGrafter"/>
</dbReference>
<feature type="non-terminal residue" evidence="7">
    <location>
        <position position="1"/>
    </location>
</feature>
<dbReference type="EMBL" id="UINC01012638">
    <property type="protein sequence ID" value="SVA55086.1"/>
    <property type="molecule type" value="Genomic_DNA"/>
</dbReference>
<protein>
    <recommendedName>
        <fullName evidence="8">Twin-arginine translocase subunit TatC</fullName>
    </recommendedName>
</protein>
<feature type="transmembrane region" description="Helical" evidence="6">
    <location>
        <begin position="129"/>
        <end position="151"/>
    </location>
</feature>
<dbReference type="Pfam" id="PF00902">
    <property type="entry name" value="TatC"/>
    <property type="match status" value="1"/>
</dbReference>
<feature type="transmembrane region" description="Helical" evidence="6">
    <location>
        <begin position="96"/>
        <end position="117"/>
    </location>
</feature>
<feature type="transmembrane region" description="Helical" evidence="6">
    <location>
        <begin position="189"/>
        <end position="211"/>
    </location>
</feature>
<proteinExistence type="inferred from homology"/>
<dbReference type="PRINTS" id="PR01840">
    <property type="entry name" value="TATCFAMILY"/>
</dbReference>
<dbReference type="PANTHER" id="PTHR30371">
    <property type="entry name" value="SEC-INDEPENDENT PROTEIN TRANSLOCASE PROTEIN TATC"/>
    <property type="match status" value="1"/>
</dbReference>
<evidence type="ECO:0008006" key="8">
    <source>
        <dbReference type="Google" id="ProtNLM"/>
    </source>
</evidence>
<evidence type="ECO:0000256" key="2">
    <source>
        <dbReference type="ARBA" id="ARBA00022692"/>
    </source>
</evidence>
<dbReference type="PANTHER" id="PTHR30371:SF0">
    <property type="entry name" value="SEC-INDEPENDENT PROTEIN TRANSLOCASE PROTEIN TATC, CHLOROPLASTIC-RELATED"/>
    <property type="match status" value="1"/>
</dbReference>
<dbReference type="AlphaFoldDB" id="A0A381WRD6"/>
<dbReference type="GO" id="GO:0033281">
    <property type="term" value="C:TAT protein transport complex"/>
    <property type="evidence" value="ECO:0007669"/>
    <property type="project" value="TreeGrafter"/>
</dbReference>
<evidence type="ECO:0000256" key="3">
    <source>
        <dbReference type="ARBA" id="ARBA00022989"/>
    </source>
</evidence>
<keyword evidence="2 6" id="KW-0812">Transmembrane</keyword>
<evidence type="ECO:0000313" key="7">
    <source>
        <dbReference type="EMBL" id="SVA55086.1"/>
    </source>
</evidence>